<accession>A0A5R9PYV8</accession>
<evidence type="ECO:0000313" key="2">
    <source>
        <dbReference type="EMBL" id="TLX46090.1"/>
    </source>
</evidence>
<feature type="compositionally biased region" description="Low complexity" evidence="1">
    <location>
        <begin position="20"/>
        <end position="34"/>
    </location>
</feature>
<protein>
    <submittedName>
        <fullName evidence="2">Uncharacterized protein</fullName>
    </submittedName>
</protein>
<evidence type="ECO:0000313" key="3">
    <source>
        <dbReference type="Proteomes" id="UP000309186"/>
    </source>
</evidence>
<name>A0A5R9PYV8_9GAMM</name>
<evidence type="ECO:0000256" key="1">
    <source>
        <dbReference type="SAM" id="MobiDB-lite"/>
    </source>
</evidence>
<organism evidence="2 3">
    <name type="scientific">Pseudoalteromonas phenolica</name>
    <dbReference type="NCBI Taxonomy" id="161398"/>
    <lineage>
        <taxon>Bacteria</taxon>
        <taxon>Pseudomonadati</taxon>
        <taxon>Pseudomonadota</taxon>
        <taxon>Gammaproteobacteria</taxon>
        <taxon>Alteromonadales</taxon>
        <taxon>Pseudoalteromonadaceae</taxon>
        <taxon>Pseudoalteromonas</taxon>
    </lineage>
</organism>
<feature type="region of interest" description="Disordered" evidence="1">
    <location>
        <begin position="20"/>
        <end position="55"/>
    </location>
</feature>
<dbReference type="AlphaFoldDB" id="A0A5R9PYV8"/>
<dbReference type="Proteomes" id="UP000309186">
    <property type="component" value="Unassembled WGS sequence"/>
</dbReference>
<sequence length="138" mass="15386">MAIPWLIGAAVVGAVAAVLSDDDSSSSSSSSSGSRELDRKRERAEEERKEKLVKAKREQAERQVAMQNRAHVNRFINKYSLLISADSLIAASKNSNLEVTAIQAFHTSKKSSKRARQIEQISKQLDEMNRLENDLMNL</sequence>
<dbReference type="RefSeq" id="WP_138482816.1">
    <property type="nucleotide sequence ID" value="NZ_PPSW01000025.1"/>
</dbReference>
<reference evidence="2 3" key="1">
    <citation type="submission" date="2018-01" db="EMBL/GenBank/DDBJ databases">
        <title>Co-occurrence of chitin degradation, pigmentation and bioactivity in marine Pseudoalteromonas.</title>
        <authorList>
            <person name="Paulsen S."/>
            <person name="Gram L."/>
            <person name="Machado H."/>
        </authorList>
    </citation>
    <scope>NUCLEOTIDE SEQUENCE [LARGE SCALE GENOMIC DNA]</scope>
    <source>
        <strain evidence="2 3">S3663</strain>
    </source>
</reference>
<dbReference type="EMBL" id="PPSW01000025">
    <property type="protein sequence ID" value="TLX46090.1"/>
    <property type="molecule type" value="Genomic_DNA"/>
</dbReference>
<comment type="caution">
    <text evidence="2">The sequence shown here is derived from an EMBL/GenBank/DDBJ whole genome shotgun (WGS) entry which is preliminary data.</text>
</comment>
<feature type="compositionally biased region" description="Basic and acidic residues" evidence="1">
    <location>
        <begin position="35"/>
        <end position="55"/>
    </location>
</feature>
<proteinExistence type="predicted"/>
<gene>
    <name evidence="2" type="ORF">C1E24_15085</name>
</gene>